<feature type="signal peptide" evidence="11">
    <location>
        <begin position="1"/>
        <end position="26"/>
    </location>
</feature>
<evidence type="ECO:0000259" key="12">
    <source>
        <dbReference type="Pfam" id="PF08263"/>
    </source>
</evidence>
<keyword evidence="2" id="KW-0134">Cell wall</keyword>
<feature type="compositionally biased region" description="Pro residues" evidence="10">
    <location>
        <begin position="64"/>
        <end position="79"/>
    </location>
</feature>
<keyword evidence="3" id="KW-0964">Secreted</keyword>
<evidence type="ECO:0000256" key="7">
    <source>
        <dbReference type="ARBA" id="ARBA00023278"/>
    </source>
</evidence>
<dbReference type="Gene3D" id="3.80.10.10">
    <property type="entry name" value="Ribonuclease Inhibitor"/>
    <property type="match status" value="2"/>
</dbReference>
<evidence type="ECO:0000256" key="3">
    <source>
        <dbReference type="ARBA" id="ARBA00022525"/>
    </source>
</evidence>
<evidence type="ECO:0000256" key="1">
    <source>
        <dbReference type="ARBA" id="ARBA00004191"/>
    </source>
</evidence>
<dbReference type="InterPro" id="IPR013210">
    <property type="entry name" value="LRR_N_plant-typ"/>
</dbReference>
<evidence type="ECO:0000256" key="4">
    <source>
        <dbReference type="ARBA" id="ARBA00022614"/>
    </source>
</evidence>
<keyword evidence="6" id="KW-0677">Repeat</keyword>
<evidence type="ECO:0000256" key="5">
    <source>
        <dbReference type="ARBA" id="ARBA00022729"/>
    </source>
</evidence>
<evidence type="ECO:0000256" key="10">
    <source>
        <dbReference type="SAM" id="MobiDB-lite"/>
    </source>
</evidence>
<dbReference type="InterPro" id="IPR032675">
    <property type="entry name" value="LRR_dom_sf"/>
</dbReference>
<reference evidence="13 14" key="1">
    <citation type="submission" date="2024-01" db="EMBL/GenBank/DDBJ databases">
        <title>The genomes of 5 underutilized Papilionoideae crops provide insights into root nodulation and disease resistance.</title>
        <authorList>
            <person name="Yuan L."/>
        </authorList>
    </citation>
    <scope>NUCLEOTIDE SEQUENCE [LARGE SCALE GENOMIC DNA]</scope>
    <source>
        <strain evidence="13">LY-2023</strain>
        <tissue evidence="13">Leaf</tissue>
    </source>
</reference>
<dbReference type="Pfam" id="PF00560">
    <property type="entry name" value="LRR_1"/>
    <property type="match status" value="1"/>
</dbReference>
<comment type="caution">
    <text evidence="13">The sequence shown here is derived from an EMBL/GenBank/DDBJ whole genome shotgun (WGS) entry which is preliminary data.</text>
</comment>
<feature type="chain" id="PRO_5042820674" description="Cell wall hydroxyproline-rich glycoprotein" evidence="11">
    <location>
        <begin position="27"/>
        <end position="473"/>
    </location>
</feature>
<evidence type="ECO:0000256" key="6">
    <source>
        <dbReference type="ARBA" id="ARBA00022737"/>
    </source>
</evidence>
<keyword evidence="7" id="KW-0379">Hydroxylation</keyword>
<gene>
    <name evidence="13" type="ORF">RJT34_02426</name>
</gene>
<organism evidence="13 14">
    <name type="scientific">Clitoria ternatea</name>
    <name type="common">Butterfly pea</name>
    <dbReference type="NCBI Taxonomy" id="43366"/>
    <lineage>
        <taxon>Eukaryota</taxon>
        <taxon>Viridiplantae</taxon>
        <taxon>Streptophyta</taxon>
        <taxon>Embryophyta</taxon>
        <taxon>Tracheophyta</taxon>
        <taxon>Spermatophyta</taxon>
        <taxon>Magnoliopsida</taxon>
        <taxon>eudicotyledons</taxon>
        <taxon>Gunneridae</taxon>
        <taxon>Pentapetalae</taxon>
        <taxon>rosids</taxon>
        <taxon>fabids</taxon>
        <taxon>Fabales</taxon>
        <taxon>Fabaceae</taxon>
        <taxon>Papilionoideae</taxon>
        <taxon>50 kb inversion clade</taxon>
        <taxon>NPAAA clade</taxon>
        <taxon>indigoferoid/millettioid clade</taxon>
        <taxon>Phaseoleae</taxon>
        <taxon>Clitoria</taxon>
    </lineage>
</organism>
<keyword evidence="4" id="KW-0433">Leucine-rich repeat</keyword>
<evidence type="ECO:0000256" key="2">
    <source>
        <dbReference type="ARBA" id="ARBA00022512"/>
    </source>
</evidence>
<dbReference type="InterPro" id="IPR001611">
    <property type="entry name" value="Leu-rich_rpt"/>
</dbReference>
<keyword evidence="8" id="KW-0961">Cell wall biogenesis/degradation</keyword>
<evidence type="ECO:0000256" key="11">
    <source>
        <dbReference type="SAM" id="SignalP"/>
    </source>
</evidence>
<name>A0AAN9Q3X0_CLITE</name>
<evidence type="ECO:0000313" key="14">
    <source>
        <dbReference type="Proteomes" id="UP001359559"/>
    </source>
</evidence>
<dbReference type="GO" id="GO:0071555">
    <property type="term" value="P:cell wall organization"/>
    <property type="evidence" value="ECO:0007669"/>
    <property type="project" value="UniProtKB-KW"/>
</dbReference>
<dbReference type="InterPro" id="IPR051582">
    <property type="entry name" value="LRR_extensin-like_regulator"/>
</dbReference>
<feature type="region of interest" description="Disordered" evidence="10">
    <location>
        <begin position="57"/>
        <end position="79"/>
    </location>
</feature>
<dbReference type="PANTHER" id="PTHR32093">
    <property type="entry name" value="LEUCINE-RICH REPEAT EXTENSIN-LIKE PROTEIN 3-RELATED"/>
    <property type="match status" value="1"/>
</dbReference>
<feature type="domain" description="Leucine-rich repeat-containing N-terminal plant-type" evidence="12">
    <location>
        <begin position="89"/>
        <end position="122"/>
    </location>
</feature>
<proteinExistence type="predicted"/>
<evidence type="ECO:0000313" key="13">
    <source>
        <dbReference type="EMBL" id="KAK7317853.1"/>
    </source>
</evidence>
<dbReference type="SUPFAM" id="SSF52058">
    <property type="entry name" value="L domain-like"/>
    <property type="match status" value="1"/>
</dbReference>
<dbReference type="EMBL" id="JAYKXN010000001">
    <property type="protein sequence ID" value="KAK7317853.1"/>
    <property type="molecule type" value="Genomic_DNA"/>
</dbReference>
<dbReference type="Pfam" id="PF08263">
    <property type="entry name" value="LRRNT_2"/>
    <property type="match status" value="1"/>
</dbReference>
<sequence length="473" mass="52453">MGTNSISFSLTFLCSLLLILHPPQRSVVVQVVAQEVAKSESEALGVPEKRETLEIIIGGGGSPSPSPSPETPCPPPPPALSPRLIKARKVLLKFKSLIDDPDCYTKNWLPNESPCQYNGIRCADFPKDNERAVAGIDLNRARIAGKNGCLFPLESSGVLGDIEELTFFHVNSNNFTGSLSRNVLNFQYFFELDLSNNKISSAFPDEVLQATQLVFLDLRFNQLQGTIPSKLFEKDLDVIFVNNNKFTGCLPENFGSTPARYLTFANNQLTGQIPKSIGYGNTSKSLTEVLFLGNKFDGCLPYEIGNLKKVVVFDVSKNLLTGPIPLSFGCLNKIQFLNLAHNKFYGCVPDNLCQIPSLRKNGNLSLSDNYFNEVGPSCWSLIKSKVLDVSRNCIPGLPNQRSHQECYEFYHKEKKPCPNPASLNFIPCKGYWQGQGQEQEQEQKQSTSNVPEATGSPPEPVIYKTLKPHRLRL</sequence>
<accession>A0AAN9Q3X0</accession>
<comment type="subcellular location">
    <subcellularLocation>
        <location evidence="1">Secreted</location>
        <location evidence="1">Cell wall</location>
    </subcellularLocation>
</comment>
<evidence type="ECO:0000256" key="8">
    <source>
        <dbReference type="ARBA" id="ARBA00023316"/>
    </source>
</evidence>
<dbReference type="AlphaFoldDB" id="A0AAN9Q3X0"/>
<dbReference type="PANTHER" id="PTHR32093:SF131">
    <property type="entry name" value="LEUCINE-RICH REPEAT-CONTAINING N-TERMINAL PLANT-TYPE DOMAIN-CONTAINING PROTEIN"/>
    <property type="match status" value="1"/>
</dbReference>
<keyword evidence="14" id="KW-1185">Reference proteome</keyword>
<feature type="region of interest" description="Disordered" evidence="10">
    <location>
        <begin position="434"/>
        <end position="473"/>
    </location>
</feature>
<evidence type="ECO:0000256" key="9">
    <source>
        <dbReference type="ARBA" id="ARBA00041871"/>
    </source>
</evidence>
<dbReference type="Proteomes" id="UP001359559">
    <property type="component" value="Unassembled WGS sequence"/>
</dbReference>
<keyword evidence="5 11" id="KW-0732">Signal</keyword>
<protein>
    <recommendedName>
        <fullName evidence="9">Cell wall hydroxyproline-rich glycoprotein</fullName>
    </recommendedName>
</protein>